<proteinExistence type="predicted"/>
<evidence type="ECO:0000256" key="2">
    <source>
        <dbReference type="ARBA" id="ARBA00023239"/>
    </source>
</evidence>
<protein>
    <recommendedName>
        <fullName evidence="3">L-tryptophan decarboxylase PsiD-like domain-containing protein</fullName>
    </recommendedName>
</protein>
<comment type="caution">
    <text evidence="4">The sequence shown here is derived from an EMBL/GenBank/DDBJ whole genome shotgun (WGS) entry which is preliminary data.</text>
</comment>
<evidence type="ECO:0000313" key="4">
    <source>
        <dbReference type="EMBL" id="KKO97809.1"/>
    </source>
</evidence>
<dbReference type="Proteomes" id="UP000034112">
    <property type="component" value="Unassembled WGS sequence"/>
</dbReference>
<feature type="domain" description="L-tryptophan decarboxylase PsiD-like" evidence="3">
    <location>
        <begin position="52"/>
        <end position="189"/>
    </location>
</feature>
<dbReference type="Pfam" id="PF02666">
    <property type="entry name" value="PS_Dcarbxylase"/>
    <property type="match status" value="1"/>
</dbReference>
<dbReference type="AlphaFoldDB" id="A0A0F9WZE7"/>
<reference evidence="5" key="1">
    <citation type="journal article" date="2015" name="Genome Announc.">
        <title>Draft whole-genome sequence of the biocontrol agent Trichoderma harzianum T6776.</title>
        <authorList>
            <person name="Baroncelli R."/>
            <person name="Piaggeschi G."/>
            <person name="Fiorini L."/>
            <person name="Bertolini E."/>
            <person name="Zapparata A."/>
            <person name="Pe M.E."/>
            <person name="Sarrocco S."/>
            <person name="Vannacci G."/>
        </authorList>
    </citation>
    <scope>NUCLEOTIDE SEQUENCE [LARGE SCALE GENOMIC DNA]</scope>
    <source>
        <strain evidence="5">T6776</strain>
    </source>
</reference>
<dbReference type="OrthoDB" id="5973539at2759"/>
<sequence length="447" mass="50395">MVWQHGDHHDIPQQWRIHKPGAWLPADHRVHREYLRRVTEHVDKHPDEKLTPALQEFKELIEGNSRIYMYFVQMFDEIPKKRPYWRDPTGTKQIRDYKHMLQVLNHIVSRAPEWTDAAESAGVVGVPFCAILDYPMGTPSGYAAFLDPDVNKAIKKVLNEWGKFLETPKSAEVLGEHKLGWFGETGRNDVMQVANAPLKSSMKFEEMFVCEPSAKYHGYKSWDDFFTRKVHDEARPVASPDDDNVIANACESKVFNIQHGAQLRDKFFAKGQPYSVLDMLAHDPLAQQFAGATVYQAFLSALSYHRWHSPVSGTIKRAFVQDGTYFSEPLFEGVGDPTVHEIDTGGISVGQGYLSAMATRGIIFIEADNPAIGLMAFIAIGMDEVSSVDITVKEGQHVKKGEQTGMFHFGGSTHCLLFRRGVKLSEFPEVGRQENVPVRGKLAVVKP</sequence>
<dbReference type="PANTHER" id="PTHR10067">
    <property type="entry name" value="PHOSPHATIDYLSERINE DECARBOXYLASE"/>
    <property type="match status" value="1"/>
</dbReference>
<dbReference type="InterPro" id="IPR003817">
    <property type="entry name" value="PS_Dcarbxylase"/>
</dbReference>
<gene>
    <name evidence="4" type="ORF">THAR02_10092</name>
</gene>
<organism evidence="4 5">
    <name type="scientific">Trichoderma harzianum</name>
    <name type="common">Hypocrea lixii</name>
    <dbReference type="NCBI Taxonomy" id="5544"/>
    <lineage>
        <taxon>Eukaryota</taxon>
        <taxon>Fungi</taxon>
        <taxon>Dikarya</taxon>
        <taxon>Ascomycota</taxon>
        <taxon>Pezizomycotina</taxon>
        <taxon>Sordariomycetes</taxon>
        <taxon>Hypocreomycetidae</taxon>
        <taxon>Hypocreales</taxon>
        <taxon>Hypocreaceae</taxon>
        <taxon>Trichoderma</taxon>
    </lineage>
</organism>
<dbReference type="GO" id="GO:0005739">
    <property type="term" value="C:mitochondrion"/>
    <property type="evidence" value="ECO:0007669"/>
    <property type="project" value="TreeGrafter"/>
</dbReference>
<keyword evidence="2" id="KW-0456">Lyase</keyword>
<dbReference type="OMA" id="ANACESQ"/>
<evidence type="ECO:0000313" key="5">
    <source>
        <dbReference type="Proteomes" id="UP000034112"/>
    </source>
</evidence>
<name>A0A0F9WZE7_TRIHA</name>
<dbReference type="GO" id="GO:0004609">
    <property type="term" value="F:phosphatidylserine decarboxylase activity"/>
    <property type="evidence" value="ECO:0007669"/>
    <property type="project" value="InterPro"/>
</dbReference>
<dbReference type="Pfam" id="PF12588">
    <property type="entry name" value="PSDC"/>
    <property type="match status" value="1"/>
</dbReference>
<evidence type="ECO:0000259" key="3">
    <source>
        <dbReference type="Pfam" id="PF12588"/>
    </source>
</evidence>
<keyword evidence="1" id="KW-0210">Decarboxylase</keyword>
<dbReference type="EMBL" id="JOKZ01000501">
    <property type="protein sequence ID" value="KKO97809.1"/>
    <property type="molecule type" value="Genomic_DNA"/>
</dbReference>
<dbReference type="GO" id="GO:0006646">
    <property type="term" value="P:phosphatidylethanolamine biosynthetic process"/>
    <property type="evidence" value="ECO:0007669"/>
    <property type="project" value="TreeGrafter"/>
</dbReference>
<evidence type="ECO:0000256" key="1">
    <source>
        <dbReference type="ARBA" id="ARBA00022793"/>
    </source>
</evidence>
<accession>A0A0F9WZE7</accession>
<dbReference type="PANTHER" id="PTHR10067:SF9">
    <property type="entry name" value="PHOSPHATIDYLSERINE DECARBOXYLASE FAMILY PROTEIN (AFU_ORTHOLOGUE AFUA_7G01730)"/>
    <property type="match status" value="1"/>
</dbReference>
<dbReference type="InterPro" id="IPR022237">
    <property type="entry name" value="PsiD-like"/>
</dbReference>